<evidence type="ECO:0000256" key="5">
    <source>
        <dbReference type="ARBA" id="ARBA00022617"/>
    </source>
</evidence>
<comment type="subcellular location">
    <subcellularLocation>
        <location evidence="1">Cell membrane</location>
    </subcellularLocation>
</comment>
<evidence type="ECO:0000256" key="12">
    <source>
        <dbReference type="SAM" id="Phobius"/>
    </source>
</evidence>
<evidence type="ECO:0000256" key="1">
    <source>
        <dbReference type="ARBA" id="ARBA00004236"/>
    </source>
</evidence>
<keyword evidence="7" id="KW-0479">Metal-binding</keyword>
<evidence type="ECO:0000256" key="10">
    <source>
        <dbReference type="ARBA" id="ARBA00023004"/>
    </source>
</evidence>
<evidence type="ECO:0000256" key="3">
    <source>
        <dbReference type="ARBA" id="ARBA00022448"/>
    </source>
</evidence>
<dbReference type="GO" id="GO:0005886">
    <property type="term" value="C:plasma membrane"/>
    <property type="evidence" value="ECO:0007669"/>
    <property type="project" value="UniProtKB-SubCell"/>
</dbReference>
<keyword evidence="11 12" id="KW-0472">Membrane</keyword>
<name>A0A0F9C6T7_9ZZZZ</name>
<feature type="non-terminal residue" evidence="14">
    <location>
        <position position="1"/>
    </location>
</feature>
<dbReference type="Pfam" id="PF03264">
    <property type="entry name" value="Cytochrom_NNT"/>
    <property type="match status" value="1"/>
</dbReference>
<proteinExistence type="inferred from homology"/>
<feature type="transmembrane region" description="Helical" evidence="12">
    <location>
        <begin position="94"/>
        <end position="114"/>
    </location>
</feature>
<evidence type="ECO:0000256" key="2">
    <source>
        <dbReference type="ARBA" id="ARBA00007395"/>
    </source>
</evidence>
<dbReference type="InterPro" id="IPR051174">
    <property type="entry name" value="Cytochrome_c-type_ET"/>
</dbReference>
<keyword evidence="9 12" id="KW-1133">Transmembrane helix</keyword>
<sequence length="272" mass="29977">GLTWPIFMVSGVVFATLFVILRQDVFAYLLTLSLSFLAYDWVKSSTSPFTQDVLFYLIIGGVVLAAAFLLPHIRRLLGRTGVVPVFGIFTRRGAMLLSVAVVGCAVLVLSLYSLKLTGHPKFCTSCHNMDRYYSSWQHSAHQDVACISCHYEPGVANTLKGKVEGLVQVVKYVSHAYSTKPHAMIANSSCMREGCHADMDHSKETLVFKGKIAFRHDRHLSEHPRGKELNCVTCHGQTVEGQHISVSQTACLTCHFYGRGETPVAGVPESDL</sequence>
<dbReference type="AlphaFoldDB" id="A0A0F9C6T7"/>
<feature type="transmembrane region" description="Helical" evidence="12">
    <location>
        <begin position="6"/>
        <end position="21"/>
    </location>
</feature>
<dbReference type="GO" id="GO:0009055">
    <property type="term" value="F:electron transfer activity"/>
    <property type="evidence" value="ECO:0007669"/>
    <property type="project" value="TreeGrafter"/>
</dbReference>
<keyword evidence="10" id="KW-0408">Iron</keyword>
<comment type="similarity">
    <text evidence="2">Belongs to the NapC/NirT/NrfH family.</text>
</comment>
<dbReference type="SUPFAM" id="SSF48695">
    <property type="entry name" value="Multiheme cytochromes"/>
    <property type="match status" value="1"/>
</dbReference>
<feature type="transmembrane region" description="Helical" evidence="12">
    <location>
        <begin position="26"/>
        <end position="42"/>
    </location>
</feature>
<evidence type="ECO:0000256" key="9">
    <source>
        <dbReference type="ARBA" id="ARBA00022989"/>
    </source>
</evidence>
<dbReference type="Gene3D" id="1.10.3820.10">
    <property type="entry name" value="Di-heme elbow motif domain"/>
    <property type="match status" value="1"/>
</dbReference>
<keyword evidence="8" id="KW-0249">Electron transport</keyword>
<dbReference type="InterPro" id="IPR005126">
    <property type="entry name" value="NapC/NirT_cyt_c_N"/>
</dbReference>
<reference evidence="14" key="1">
    <citation type="journal article" date="2015" name="Nature">
        <title>Complex archaea that bridge the gap between prokaryotes and eukaryotes.</title>
        <authorList>
            <person name="Spang A."/>
            <person name="Saw J.H."/>
            <person name="Jorgensen S.L."/>
            <person name="Zaremba-Niedzwiedzka K."/>
            <person name="Martijn J."/>
            <person name="Lind A.E."/>
            <person name="van Eijk R."/>
            <person name="Schleper C."/>
            <person name="Guy L."/>
            <person name="Ettema T.J."/>
        </authorList>
    </citation>
    <scope>NUCLEOTIDE SEQUENCE</scope>
</reference>
<organism evidence="14">
    <name type="scientific">marine sediment metagenome</name>
    <dbReference type="NCBI Taxonomy" id="412755"/>
    <lineage>
        <taxon>unclassified sequences</taxon>
        <taxon>metagenomes</taxon>
        <taxon>ecological metagenomes</taxon>
    </lineage>
</organism>
<dbReference type="InterPro" id="IPR036280">
    <property type="entry name" value="Multihaem_cyt_sf"/>
</dbReference>
<dbReference type="PANTHER" id="PTHR30333:SF1">
    <property type="entry name" value="CYTOCHROME C-TYPE PROTEIN NAPC"/>
    <property type="match status" value="1"/>
</dbReference>
<dbReference type="GO" id="GO:0009061">
    <property type="term" value="P:anaerobic respiration"/>
    <property type="evidence" value="ECO:0007669"/>
    <property type="project" value="TreeGrafter"/>
</dbReference>
<evidence type="ECO:0000256" key="4">
    <source>
        <dbReference type="ARBA" id="ARBA00022475"/>
    </source>
</evidence>
<keyword evidence="3" id="KW-0813">Transport</keyword>
<protein>
    <recommendedName>
        <fullName evidence="13">NapC/NirT cytochrome c N-terminal domain-containing protein</fullName>
    </recommendedName>
</protein>
<evidence type="ECO:0000313" key="14">
    <source>
        <dbReference type="EMBL" id="KKK98169.1"/>
    </source>
</evidence>
<comment type="caution">
    <text evidence="14">The sequence shown here is derived from an EMBL/GenBank/DDBJ whole genome shotgun (WGS) entry which is preliminary data.</text>
</comment>
<evidence type="ECO:0000259" key="13">
    <source>
        <dbReference type="Pfam" id="PF03264"/>
    </source>
</evidence>
<dbReference type="EMBL" id="LAZR01045733">
    <property type="protein sequence ID" value="KKK98169.1"/>
    <property type="molecule type" value="Genomic_DNA"/>
</dbReference>
<feature type="transmembrane region" description="Helical" evidence="12">
    <location>
        <begin position="54"/>
        <end position="73"/>
    </location>
</feature>
<feature type="domain" description="NapC/NirT cytochrome c N-terminal" evidence="13">
    <location>
        <begin position="93"/>
        <end position="202"/>
    </location>
</feature>
<dbReference type="InterPro" id="IPR038266">
    <property type="entry name" value="NapC/NirT_cytc_sf"/>
</dbReference>
<dbReference type="GO" id="GO:0046872">
    <property type="term" value="F:metal ion binding"/>
    <property type="evidence" value="ECO:0007669"/>
    <property type="project" value="UniProtKB-KW"/>
</dbReference>
<keyword evidence="6 12" id="KW-0812">Transmembrane</keyword>
<accession>A0A0F9C6T7</accession>
<evidence type="ECO:0000256" key="11">
    <source>
        <dbReference type="ARBA" id="ARBA00023136"/>
    </source>
</evidence>
<gene>
    <name evidence="14" type="ORF">LCGC14_2645450</name>
</gene>
<evidence type="ECO:0000256" key="6">
    <source>
        <dbReference type="ARBA" id="ARBA00022692"/>
    </source>
</evidence>
<evidence type="ECO:0000256" key="7">
    <source>
        <dbReference type="ARBA" id="ARBA00022723"/>
    </source>
</evidence>
<keyword evidence="4" id="KW-1003">Cell membrane</keyword>
<dbReference type="PANTHER" id="PTHR30333">
    <property type="entry name" value="CYTOCHROME C-TYPE PROTEIN"/>
    <property type="match status" value="1"/>
</dbReference>
<keyword evidence="5" id="KW-0349">Heme</keyword>
<evidence type="ECO:0000256" key="8">
    <source>
        <dbReference type="ARBA" id="ARBA00022982"/>
    </source>
</evidence>